<dbReference type="CDD" id="cd12797">
    <property type="entry name" value="M23_peptidase"/>
    <property type="match status" value="1"/>
</dbReference>
<sequence length="514" mass="54355">MNDRHPSGYAPDYGAYGYDPYSTGSYQNIGTTFADGDPLFGAMTGTADTGATGSYAFVPQPAQHGYDASVHETGSYDASGFWQAQTGSYPTYPEQSQQPQPHVPSQLQPQFHQQEQQPQNWDSGQYPAYGYNAPGQDTGSYPTGTYDAMSWDTGGYTVPAQAAPAEHGYAPEPAPGYTGPSAEAPHYGNEYGNEYGADYTTQFAYEPETAPAHEPGPDADRHLDADLHLDHDLDPALDLDSETGPESKNQTESENESATDVAHVPAAPRGGGSGCRRKRPAKRSALLTIAVPSVAVMGVAACAAAAISDVPGAHATTKTEASGKTATNAPVSKLDTQLAGVTSDADDFATRASRTQERIDLKDREAAAKKAKADAAARKEALRPKFLLPVSERGLSAYYGQSGVNWMALHTGIDFPVDTGTPVSAVTDGTIRTQWNSSYGNMAIVTAADGTETWYCHLSSTKIRSGSVKAGQVIAYSGNTGNTTGPHLHLEVRPHGGTPIDPLPWLLAHGLDPR</sequence>
<organism evidence="4 5">
    <name type="scientific">Streptomyces fildesensis</name>
    <dbReference type="NCBI Taxonomy" id="375757"/>
    <lineage>
        <taxon>Bacteria</taxon>
        <taxon>Bacillati</taxon>
        <taxon>Actinomycetota</taxon>
        <taxon>Actinomycetes</taxon>
        <taxon>Kitasatosporales</taxon>
        <taxon>Streptomycetaceae</taxon>
        <taxon>Streptomyces</taxon>
    </lineage>
</organism>
<feature type="domain" description="M23ase beta-sheet core" evidence="3">
    <location>
        <begin position="409"/>
        <end position="502"/>
    </location>
</feature>
<evidence type="ECO:0000313" key="5">
    <source>
        <dbReference type="Proteomes" id="UP001614394"/>
    </source>
</evidence>
<feature type="region of interest" description="Disordered" evidence="1">
    <location>
        <begin position="81"/>
        <end position="136"/>
    </location>
</feature>
<dbReference type="EMBL" id="JBITYG010000001">
    <property type="protein sequence ID" value="MFI9099759.1"/>
    <property type="molecule type" value="Genomic_DNA"/>
</dbReference>
<dbReference type="RefSeq" id="WP_399644325.1">
    <property type="nucleotide sequence ID" value="NZ_JBITYG010000001.1"/>
</dbReference>
<dbReference type="GO" id="GO:0016787">
    <property type="term" value="F:hydrolase activity"/>
    <property type="evidence" value="ECO:0007669"/>
    <property type="project" value="UniProtKB-KW"/>
</dbReference>
<feature type="compositionally biased region" description="Low complexity" evidence="1">
    <location>
        <begin position="93"/>
        <end position="119"/>
    </location>
</feature>
<dbReference type="InterPro" id="IPR011055">
    <property type="entry name" value="Dup_hybrid_motif"/>
</dbReference>
<dbReference type="Proteomes" id="UP001614394">
    <property type="component" value="Unassembled WGS sequence"/>
</dbReference>
<keyword evidence="2" id="KW-0472">Membrane</keyword>
<evidence type="ECO:0000256" key="1">
    <source>
        <dbReference type="SAM" id="MobiDB-lite"/>
    </source>
</evidence>
<evidence type="ECO:0000313" key="4">
    <source>
        <dbReference type="EMBL" id="MFI9099759.1"/>
    </source>
</evidence>
<feature type="compositionally biased region" description="Polar residues" evidence="1">
    <location>
        <begin position="244"/>
        <end position="258"/>
    </location>
</feature>
<reference evidence="4 5" key="1">
    <citation type="submission" date="2024-10" db="EMBL/GenBank/DDBJ databases">
        <title>The Natural Products Discovery Center: Release of the First 8490 Sequenced Strains for Exploring Actinobacteria Biosynthetic Diversity.</title>
        <authorList>
            <person name="Kalkreuter E."/>
            <person name="Kautsar S.A."/>
            <person name="Yang D."/>
            <person name="Bader C.D."/>
            <person name="Teijaro C.N."/>
            <person name="Fluegel L."/>
            <person name="Davis C.M."/>
            <person name="Simpson J.R."/>
            <person name="Lauterbach L."/>
            <person name="Steele A.D."/>
            <person name="Gui C."/>
            <person name="Meng S."/>
            <person name="Li G."/>
            <person name="Viehrig K."/>
            <person name="Ye F."/>
            <person name="Su P."/>
            <person name="Kiefer A.F."/>
            <person name="Nichols A."/>
            <person name="Cepeda A.J."/>
            <person name="Yan W."/>
            <person name="Fan B."/>
            <person name="Jiang Y."/>
            <person name="Adhikari A."/>
            <person name="Zheng C.-J."/>
            <person name="Schuster L."/>
            <person name="Cowan T.M."/>
            <person name="Smanski M.J."/>
            <person name="Chevrette M.G."/>
            <person name="De Carvalho L.P.S."/>
            <person name="Shen B."/>
        </authorList>
    </citation>
    <scope>NUCLEOTIDE SEQUENCE [LARGE SCALE GENOMIC DNA]</scope>
    <source>
        <strain evidence="4 5">NPDC053399</strain>
    </source>
</reference>
<dbReference type="Gene3D" id="2.70.70.10">
    <property type="entry name" value="Glucose Permease (Domain IIA)"/>
    <property type="match status" value="1"/>
</dbReference>
<keyword evidence="5" id="KW-1185">Reference proteome</keyword>
<dbReference type="InterPro" id="IPR050570">
    <property type="entry name" value="Cell_wall_metabolism_enzyme"/>
</dbReference>
<keyword evidence="2" id="KW-1133">Transmembrane helix</keyword>
<evidence type="ECO:0000259" key="3">
    <source>
        <dbReference type="Pfam" id="PF01551"/>
    </source>
</evidence>
<dbReference type="Pfam" id="PF01551">
    <property type="entry name" value="Peptidase_M23"/>
    <property type="match status" value="1"/>
</dbReference>
<dbReference type="PANTHER" id="PTHR21666">
    <property type="entry name" value="PEPTIDASE-RELATED"/>
    <property type="match status" value="1"/>
</dbReference>
<dbReference type="EC" id="3.4.24.-" evidence="4"/>
<feature type="transmembrane region" description="Helical" evidence="2">
    <location>
        <begin position="286"/>
        <end position="307"/>
    </location>
</feature>
<dbReference type="SUPFAM" id="SSF51261">
    <property type="entry name" value="Duplicated hybrid motif"/>
    <property type="match status" value="1"/>
</dbReference>
<keyword evidence="4" id="KW-0378">Hydrolase</keyword>
<name>A0ABW8C008_9ACTN</name>
<gene>
    <name evidence="4" type="ORF">ACIGXA_04475</name>
</gene>
<proteinExistence type="predicted"/>
<dbReference type="InterPro" id="IPR016047">
    <property type="entry name" value="M23ase_b-sheet_dom"/>
</dbReference>
<comment type="caution">
    <text evidence="4">The sequence shown here is derived from an EMBL/GenBank/DDBJ whole genome shotgun (WGS) entry which is preliminary data.</text>
</comment>
<accession>A0ABW8C008</accession>
<dbReference type="PANTHER" id="PTHR21666:SF270">
    <property type="entry name" value="MUREIN HYDROLASE ACTIVATOR ENVC"/>
    <property type="match status" value="1"/>
</dbReference>
<feature type="region of interest" description="Disordered" evidence="1">
    <location>
        <begin position="234"/>
        <end position="279"/>
    </location>
</feature>
<keyword evidence="2" id="KW-0812">Transmembrane</keyword>
<protein>
    <submittedName>
        <fullName evidence="4">M23 family metallopeptidase</fullName>
        <ecNumber evidence="4">3.4.24.-</ecNumber>
    </submittedName>
</protein>
<evidence type="ECO:0000256" key="2">
    <source>
        <dbReference type="SAM" id="Phobius"/>
    </source>
</evidence>